<dbReference type="AlphaFoldDB" id="A0A1M6BZB0"/>
<dbReference type="STRING" id="1123071.SAMN02745181_0346"/>
<reference evidence="1 2" key="1">
    <citation type="submission" date="2016-11" db="EMBL/GenBank/DDBJ databases">
        <authorList>
            <person name="Jaros S."/>
            <person name="Januszkiewicz K."/>
            <person name="Wedrychowicz H."/>
        </authorList>
    </citation>
    <scope>NUCLEOTIDE SEQUENCE [LARGE SCALE GENOMIC DNA]</scope>
    <source>
        <strain evidence="1 2">DSM 18772</strain>
    </source>
</reference>
<dbReference type="EMBL" id="FQYR01000002">
    <property type="protein sequence ID" value="SHI54003.1"/>
    <property type="molecule type" value="Genomic_DNA"/>
</dbReference>
<proteinExistence type="predicted"/>
<keyword evidence="2" id="KW-1185">Reference proteome</keyword>
<accession>A0A1M6BZB0</accession>
<dbReference type="Proteomes" id="UP000184510">
    <property type="component" value="Unassembled WGS sequence"/>
</dbReference>
<sequence>MGMFCRVLLLLFLLPFSVLLGGERLIPGGYDFEVQWQVNKRVYGLSEALEITAEFSCTEGREGCALEWNMGTRKLGEKREWYELDGEIVVKAFQSAARGENFESKGVKGDDWIRYVTYPGEGGLGVRLTRREKMVEFSPERVRAFLRMVEDVQCARAWYEKLMVAEEVPEWTKQARPPATDQIVVTSRLGMVEAGELRLFPTAYYYVNSQRAGSGIGGDVSYGEKRYKEPRPAGILVNYLARLKSRIEAGSVSNFPLVIPQGRGVKFLVATNQQENYADIEMVEGDRRVNPFKYLGVGDWSARLKEEQLIEMDKIAQKSKLHHQWMEEHMHLFYEPKKRMLADDLQFEVKMKVQDGEEVGAHVHLAVGAIRPYSKQKVEMSVTFPAFTLPDLPLGDDEVTEFVNACIAANKQQNYHAVVRGEVPMEIEAEELYGVWTVKVKRGNARVVYSPQMGARLIKLMDQAKVARKWYSKLHGLYDLPDESEEACPSGATGTELVLKVGSAQLAAGRQGRINLEGRVEQTLGGEVQVVKEFVYHQGSKKVVLGTALSAELQPLLREALQATKQSEVYMNGWGDPDGEHFSLEVDEREKIIDFTYVPEAGAETLHLTIDYGSPQRVLDLLENVEKTGEWLGQNQKLFFRQDE</sequence>
<name>A0A1M6BZB0_9BACT</name>
<gene>
    <name evidence="1" type="ORF">SAMN02745181_0346</name>
</gene>
<dbReference type="InParanoid" id="A0A1M6BZB0"/>
<evidence type="ECO:0000313" key="1">
    <source>
        <dbReference type="EMBL" id="SHI54003.1"/>
    </source>
</evidence>
<evidence type="ECO:0000313" key="2">
    <source>
        <dbReference type="Proteomes" id="UP000184510"/>
    </source>
</evidence>
<protein>
    <submittedName>
        <fullName evidence="1">Uncharacterized protein</fullName>
    </submittedName>
</protein>
<organism evidence="1 2">
    <name type="scientific">Rubritalea squalenifaciens DSM 18772</name>
    <dbReference type="NCBI Taxonomy" id="1123071"/>
    <lineage>
        <taxon>Bacteria</taxon>
        <taxon>Pseudomonadati</taxon>
        <taxon>Verrucomicrobiota</taxon>
        <taxon>Verrucomicrobiia</taxon>
        <taxon>Verrucomicrobiales</taxon>
        <taxon>Rubritaleaceae</taxon>
        <taxon>Rubritalea</taxon>
    </lineage>
</organism>